<dbReference type="InterPro" id="IPR036938">
    <property type="entry name" value="PAP2/HPO_sf"/>
</dbReference>
<dbReference type="EMBL" id="FOVN01000005">
    <property type="protein sequence ID" value="SFN89031.1"/>
    <property type="molecule type" value="Genomic_DNA"/>
</dbReference>
<proteinExistence type="predicted"/>
<evidence type="ECO:0000259" key="3">
    <source>
        <dbReference type="Pfam" id="PF07593"/>
    </source>
</evidence>
<dbReference type="PANTHER" id="PTHR16026">
    <property type="entry name" value="CARTILAGE ACIDIC PROTEIN 1"/>
    <property type="match status" value="1"/>
</dbReference>
<dbReference type="InterPro" id="IPR013517">
    <property type="entry name" value="FG-GAP"/>
</dbReference>
<gene>
    <name evidence="4" type="ORF">SAMN04487989_105215</name>
</gene>
<dbReference type="CDD" id="cd03398">
    <property type="entry name" value="PAP2_haloperoxidase"/>
    <property type="match status" value="1"/>
</dbReference>
<dbReference type="InterPro" id="IPR027039">
    <property type="entry name" value="Crtac1"/>
</dbReference>
<dbReference type="GO" id="GO:0004601">
    <property type="term" value="F:peroxidase activity"/>
    <property type="evidence" value="ECO:0007669"/>
    <property type="project" value="InterPro"/>
</dbReference>
<dbReference type="SUPFAM" id="SSF69318">
    <property type="entry name" value="Integrin alpha N-terminal domain"/>
    <property type="match status" value="1"/>
</dbReference>
<feature type="domain" description="ASPIC/UnbV" evidence="3">
    <location>
        <begin position="451"/>
        <end position="515"/>
    </location>
</feature>
<dbReference type="Pfam" id="PF13517">
    <property type="entry name" value="FG-GAP_3"/>
    <property type="match status" value="2"/>
</dbReference>
<dbReference type="STRING" id="649333.SAMN04487989_105215"/>
<dbReference type="PANTHER" id="PTHR16026:SF0">
    <property type="entry name" value="CARTILAGE ACIDIC PROTEIN 1"/>
    <property type="match status" value="1"/>
</dbReference>
<feature type="chain" id="PRO_5011653360" evidence="2">
    <location>
        <begin position="33"/>
        <end position="1363"/>
    </location>
</feature>
<sequence>MIKILIIMRKNQLFKGLLLNLILMTCALQSTAQVFQRAEAVSGLGNLEQNSGVAVADYDGDNVMDIFVVAEAIDVNGIERTHSKLFRNNNDGSFTDVTVAAGLNNMLITDYSQNGVFYSFDGFKQGAFWGDYNNDGFPDLFITNTFNVLLYQNNGDGTFSNITASAGFNLATTCQYMGATWFDYDNDGFLDIYINDWGGCSTNLLYHNNADGTFTDVTAATGIAEVTARQSFTAMPFDFNDDGFMDLYVSNDFDELNYLYINNGGVSFTEQANAVGLDNNFDDMGISMGDYNNDGFFDFFITGIDQTALFTNSGVNTFTEQSLTNNIAGNGWAWGNTFADFDLDGDEDLFIANGYTFENRNAEYNVYYKNKYVEGNNNFENATIASNLHDLTISIEALDFDYDNDGDLDLYLTNSDITSFLYENSTLNVGDPNPVHFFKLSLEGTTSNKSAIGTQVTITTNSGTFVRYFNGVGFLGQSMKPVHFGLNSDTQISDVTIKWPSGLVESYQNIAADSHFKATEGVGMVDLMIAPSVKIFGCTDPTSCNYNPSATVDDGSCTYLASDVITGATTVGFLDEEIYTYPLSDPGSTLSWTVTGGELVSGQGTGSLVVKWGINDTGKITVKETSSLCSSPIVELDVDIVIYETPDNVSIARLWNEALLEAIRKDFARPTVHARNLFHSSVAMYDIWAIYDKIENPGNGQHADPYLVGNTVHGFSSTLQAFTPLEGNTASVNKAVSYAMYRLLTHRFQNSPGVFQTQQRFNFLMDQLGYSTGVTSVDYTTGNAAELGNYIGQILIDYGNSDGAREATGYDNAYYEPANPPLAPAYEAVSLINPNRWQSLSLDTYIDQSGNLIDGDVINFLSPEWGDVMPFAMTDGDKETFQRDGDNYNVYHNPANPPYIDNTNTSASSEAYKWNFSMVSVWGSHLDPTDGVMWDISPGAIGNTPISAFPTDYTQYPTFYNRVSGGDPGTGRSLNPVTNQPYQPQMVPRGDYTRVLAEFWADGPDSETPPGHWFTLLNHVSDHPLLEKRFNGSGAILEPVEWDVKAYFILGGAMHDAAITAWSIKGWHDYIRPISAIRYMADLGQSSDDQLPSYNPQGIKLEPGFIELVESGDPLAGGFDQNVGKIKLYSWRGHDFVSNTNTDTAGVGWILSEDWWPYQRPSFVTPPFAGFVSGHSTFSRAAAEVMTLITGDEYFPGGMGEFVAHKNEFLVFEEGPSMDITLQWATYRDASDQCSLSRIWGGIHPPADDIPGRIIGETIGVEAYNFAIPYFDGSTLGVDSFAFNSSTIYPNPVASGGTINITYANPDDNYKLYDVSGRVITITNTQYDGYSGSARVTIPETTANGVYILSGNNFSQKIIISGN</sequence>
<dbReference type="InterPro" id="IPR016119">
    <property type="entry name" value="Br/Cl_peroxidase_C"/>
</dbReference>
<dbReference type="SUPFAM" id="SSF48317">
    <property type="entry name" value="Acid phosphatase/Vanadium-dependent haloperoxidase"/>
    <property type="match status" value="1"/>
</dbReference>
<evidence type="ECO:0000256" key="2">
    <source>
        <dbReference type="SAM" id="SignalP"/>
    </source>
</evidence>
<reference evidence="5" key="1">
    <citation type="submission" date="2016-10" db="EMBL/GenBank/DDBJ databases">
        <authorList>
            <person name="Varghese N."/>
            <person name="Submissions S."/>
        </authorList>
    </citation>
    <scope>NUCLEOTIDE SEQUENCE [LARGE SCALE GENOMIC DNA]</scope>
    <source>
        <strain evidence="5">DSM 23925</strain>
    </source>
</reference>
<keyword evidence="1 2" id="KW-0732">Signal</keyword>
<dbReference type="Proteomes" id="UP000198705">
    <property type="component" value="Unassembled WGS sequence"/>
</dbReference>
<keyword evidence="5" id="KW-1185">Reference proteome</keyword>
<dbReference type="Gene3D" id="2.130.10.130">
    <property type="entry name" value="Integrin alpha, N-terminal"/>
    <property type="match status" value="1"/>
</dbReference>
<dbReference type="InterPro" id="IPR028994">
    <property type="entry name" value="Integrin_alpha_N"/>
</dbReference>
<dbReference type="Pfam" id="PF07593">
    <property type="entry name" value="UnbV_ASPIC"/>
    <property type="match status" value="1"/>
</dbReference>
<dbReference type="NCBIfam" id="TIGR04183">
    <property type="entry name" value="Por_Secre_tail"/>
    <property type="match status" value="1"/>
</dbReference>
<name>A0A1I5CQW6_9FLAO</name>
<dbReference type="InterPro" id="IPR026444">
    <property type="entry name" value="Secre_tail"/>
</dbReference>
<accession>A0A1I5CQW6</accession>
<feature type="signal peptide" evidence="2">
    <location>
        <begin position="1"/>
        <end position="32"/>
    </location>
</feature>
<evidence type="ECO:0000313" key="4">
    <source>
        <dbReference type="EMBL" id="SFN89031.1"/>
    </source>
</evidence>
<protein>
    <submittedName>
        <fullName evidence="4">Por secretion system C-terminal sorting domain-containing protein</fullName>
    </submittedName>
</protein>
<evidence type="ECO:0000256" key="1">
    <source>
        <dbReference type="ARBA" id="ARBA00022729"/>
    </source>
</evidence>
<dbReference type="InterPro" id="IPR011519">
    <property type="entry name" value="UnbV_ASPIC"/>
</dbReference>
<dbReference type="Gene3D" id="1.10.606.10">
    <property type="entry name" value="Vanadium-containing Chloroperoxidase, domain 2"/>
    <property type="match status" value="1"/>
</dbReference>
<evidence type="ECO:0000313" key="5">
    <source>
        <dbReference type="Proteomes" id="UP000198705"/>
    </source>
</evidence>
<organism evidence="4 5">
    <name type="scientific">Bizionia echini</name>
    <dbReference type="NCBI Taxonomy" id="649333"/>
    <lineage>
        <taxon>Bacteria</taxon>
        <taxon>Pseudomonadati</taxon>
        <taxon>Bacteroidota</taxon>
        <taxon>Flavobacteriia</taxon>
        <taxon>Flavobacteriales</taxon>
        <taxon>Flavobacteriaceae</taxon>
        <taxon>Bizionia</taxon>
    </lineage>
</organism>